<dbReference type="GO" id="GO:0005634">
    <property type="term" value="C:nucleus"/>
    <property type="evidence" value="ECO:0007669"/>
    <property type="project" value="UniProtKB-SubCell"/>
</dbReference>
<dbReference type="AlphaFoldDB" id="A0A426Z4J0"/>
<dbReference type="FunFam" id="3.30.730.10:FF:000001">
    <property type="entry name" value="Ethylene-responsive transcription factor 2"/>
    <property type="match status" value="1"/>
</dbReference>
<comment type="subcellular location">
    <subcellularLocation>
        <location evidence="1">Nucleus</location>
    </subcellularLocation>
</comment>
<evidence type="ECO:0000256" key="6">
    <source>
        <dbReference type="SAM" id="MobiDB-lite"/>
    </source>
</evidence>
<dbReference type="PROSITE" id="PS51032">
    <property type="entry name" value="AP2_ERF"/>
    <property type="match status" value="1"/>
</dbReference>
<evidence type="ECO:0000256" key="2">
    <source>
        <dbReference type="ARBA" id="ARBA00023015"/>
    </source>
</evidence>
<dbReference type="InterPro" id="IPR016177">
    <property type="entry name" value="DNA-bd_dom_sf"/>
</dbReference>
<feature type="compositionally biased region" description="Low complexity" evidence="6">
    <location>
        <begin position="145"/>
        <end position="158"/>
    </location>
</feature>
<keyword evidence="3" id="KW-0238">DNA-binding</keyword>
<dbReference type="PRINTS" id="PR00367">
    <property type="entry name" value="ETHRSPELEMNT"/>
</dbReference>
<evidence type="ECO:0000256" key="5">
    <source>
        <dbReference type="ARBA" id="ARBA00023242"/>
    </source>
</evidence>
<comment type="caution">
    <text evidence="8">The sequence shown here is derived from an EMBL/GenBank/DDBJ whole genome shotgun (WGS) entry which is preliminary data.</text>
</comment>
<evidence type="ECO:0000256" key="3">
    <source>
        <dbReference type="ARBA" id="ARBA00023125"/>
    </source>
</evidence>
<reference evidence="8 9" key="1">
    <citation type="journal article" date="2014" name="Agronomy (Basel)">
        <title>A Draft Genome Sequence for Ensete ventricosum, the Drought-Tolerant Tree Against Hunger.</title>
        <authorList>
            <person name="Harrison J."/>
            <person name="Moore K.A."/>
            <person name="Paszkiewicz K."/>
            <person name="Jones T."/>
            <person name="Grant M."/>
            <person name="Ambacheew D."/>
            <person name="Muzemil S."/>
            <person name="Studholme D.J."/>
        </authorList>
    </citation>
    <scope>NUCLEOTIDE SEQUENCE [LARGE SCALE GENOMIC DNA]</scope>
</reference>
<dbReference type="Gene3D" id="3.30.730.10">
    <property type="entry name" value="AP2/ERF domain"/>
    <property type="match status" value="1"/>
</dbReference>
<dbReference type="SUPFAM" id="SSF54171">
    <property type="entry name" value="DNA-binding domain"/>
    <property type="match status" value="1"/>
</dbReference>
<gene>
    <name evidence="8" type="ORF">B296_00010979</name>
</gene>
<feature type="region of interest" description="Disordered" evidence="6">
    <location>
        <begin position="145"/>
        <end position="183"/>
    </location>
</feature>
<dbReference type="Pfam" id="PF00847">
    <property type="entry name" value="AP2"/>
    <property type="match status" value="1"/>
</dbReference>
<feature type="domain" description="AP2/ERF" evidence="7">
    <location>
        <begin position="181"/>
        <end position="239"/>
    </location>
</feature>
<dbReference type="GO" id="GO:0009873">
    <property type="term" value="P:ethylene-activated signaling pathway"/>
    <property type="evidence" value="ECO:0007669"/>
    <property type="project" value="InterPro"/>
</dbReference>
<dbReference type="PANTHER" id="PTHR31190">
    <property type="entry name" value="DNA-BINDING DOMAIN"/>
    <property type="match status" value="1"/>
</dbReference>
<dbReference type="PANTHER" id="PTHR31190:SF72">
    <property type="entry name" value="AP2 DOMAIN CONTAINING PROTEIN, EXPRESSED"/>
    <property type="match status" value="1"/>
</dbReference>
<name>A0A426Z4J0_ENSVE</name>
<evidence type="ECO:0000259" key="7">
    <source>
        <dbReference type="PROSITE" id="PS51032"/>
    </source>
</evidence>
<evidence type="ECO:0000313" key="9">
    <source>
        <dbReference type="Proteomes" id="UP000287651"/>
    </source>
</evidence>
<proteinExistence type="predicted"/>
<dbReference type="InterPro" id="IPR036955">
    <property type="entry name" value="AP2/ERF_dom_sf"/>
</dbReference>
<feature type="compositionally biased region" description="Basic and acidic residues" evidence="6">
    <location>
        <begin position="160"/>
        <end position="182"/>
    </location>
</feature>
<keyword evidence="4" id="KW-0804">Transcription</keyword>
<organism evidence="8 9">
    <name type="scientific">Ensete ventricosum</name>
    <name type="common">Abyssinian banana</name>
    <name type="synonym">Musa ensete</name>
    <dbReference type="NCBI Taxonomy" id="4639"/>
    <lineage>
        <taxon>Eukaryota</taxon>
        <taxon>Viridiplantae</taxon>
        <taxon>Streptophyta</taxon>
        <taxon>Embryophyta</taxon>
        <taxon>Tracheophyta</taxon>
        <taxon>Spermatophyta</taxon>
        <taxon>Magnoliopsida</taxon>
        <taxon>Liliopsida</taxon>
        <taxon>Zingiberales</taxon>
        <taxon>Musaceae</taxon>
        <taxon>Ensete</taxon>
    </lineage>
</organism>
<dbReference type="GO" id="GO:0003677">
    <property type="term" value="F:DNA binding"/>
    <property type="evidence" value="ECO:0007669"/>
    <property type="project" value="UniProtKB-KW"/>
</dbReference>
<evidence type="ECO:0000256" key="1">
    <source>
        <dbReference type="ARBA" id="ARBA00004123"/>
    </source>
</evidence>
<dbReference type="Proteomes" id="UP000287651">
    <property type="component" value="Unassembled WGS sequence"/>
</dbReference>
<evidence type="ECO:0000256" key="4">
    <source>
        <dbReference type="ARBA" id="ARBA00023163"/>
    </source>
</evidence>
<dbReference type="InterPro" id="IPR001471">
    <property type="entry name" value="AP2/ERF_dom"/>
</dbReference>
<sequence length="315" mass="34784">MKVLEPLLVSLAPPSSSLLYEASSTLSLKRYYARQWYSPTPHLGWGISNKLCGTSMVRGGTRTSNRRRWPGSLHLGRQALLPATCSKHVLLQTEHSSESSTYSPRSSATDGFGLVCPDKSLPFDENDSEEMLLLSMLAEASGKASSSSSSEVLDSRSSSRLKEEEVESRSKVGHDTRGEKSYRGVRRRPWGKFAAEIRDSTRRGIRVWLGTFDSAEAAALAYDQAAFSMRGTTAVLNFPVERVRESLRGVKYGEEEIGLSPVVALKRRNTLRRKSTSKKAKGGEVRTAESVVELEDLGAEYLEELLSTSGFARPW</sequence>
<dbReference type="GO" id="GO:0003700">
    <property type="term" value="F:DNA-binding transcription factor activity"/>
    <property type="evidence" value="ECO:0007669"/>
    <property type="project" value="InterPro"/>
</dbReference>
<dbReference type="EMBL" id="AMZH03008463">
    <property type="protein sequence ID" value="RRT58905.1"/>
    <property type="molecule type" value="Genomic_DNA"/>
</dbReference>
<keyword evidence="5" id="KW-0539">Nucleus</keyword>
<protein>
    <recommendedName>
        <fullName evidence="7">AP2/ERF domain-containing protein</fullName>
    </recommendedName>
</protein>
<accession>A0A426Z4J0</accession>
<evidence type="ECO:0000313" key="8">
    <source>
        <dbReference type="EMBL" id="RRT58905.1"/>
    </source>
</evidence>
<dbReference type="SMART" id="SM00380">
    <property type="entry name" value="AP2"/>
    <property type="match status" value="1"/>
</dbReference>
<dbReference type="InterPro" id="IPR044808">
    <property type="entry name" value="ERF_plant"/>
</dbReference>
<dbReference type="CDD" id="cd00018">
    <property type="entry name" value="AP2"/>
    <property type="match status" value="1"/>
</dbReference>
<keyword evidence="2" id="KW-0805">Transcription regulation</keyword>